<comment type="function">
    <text evidence="10">Acts as component of the CCR4-NOT core complex, which in the nucleus seems to be a general transcription factor, and in the cytoplasm the major mRNA deadenylase involved in mRNA turnover. The NOT protein subcomplex negatively regulates the basal and activated transcription of many genes. Preferentially affects TC-type TATA element-dependent transcription. Could directly or indirectly inhibit component(s) of the general transcription machinery.</text>
</comment>
<dbReference type="PIRSF" id="PIRSF005290">
    <property type="entry name" value="NOT_su_3_5"/>
    <property type="match status" value="1"/>
</dbReference>
<keyword evidence="9 10" id="KW-0539">Nucleus</keyword>
<dbReference type="OrthoDB" id="293823at2759"/>
<keyword evidence="7 10" id="KW-0805">Transcription regulation</keyword>
<dbReference type="Proteomes" id="UP000308549">
    <property type="component" value="Unassembled WGS sequence"/>
</dbReference>
<dbReference type="GO" id="GO:0006355">
    <property type="term" value="P:regulation of DNA-templated transcription"/>
    <property type="evidence" value="ECO:0007669"/>
    <property type="project" value="InterPro"/>
</dbReference>
<comment type="similarity">
    <text evidence="3 10">Belongs to the CNOT2/3/5 family.</text>
</comment>
<evidence type="ECO:0000256" key="11">
    <source>
        <dbReference type="SAM" id="MobiDB-lite"/>
    </source>
</evidence>
<dbReference type="GO" id="GO:0005634">
    <property type="term" value="C:nucleus"/>
    <property type="evidence" value="ECO:0007669"/>
    <property type="project" value="UniProtKB-SubCell"/>
</dbReference>
<dbReference type="GO" id="GO:0000932">
    <property type="term" value="C:P-body"/>
    <property type="evidence" value="ECO:0007669"/>
    <property type="project" value="UniProtKB-UniRule"/>
</dbReference>
<name>A0A4U0TJY6_9PEZI</name>
<dbReference type="AlphaFoldDB" id="A0A4U0TJY6"/>
<evidence type="ECO:0000256" key="2">
    <source>
        <dbReference type="ARBA" id="ARBA00004496"/>
    </source>
</evidence>
<evidence type="ECO:0000256" key="6">
    <source>
        <dbReference type="ARBA" id="ARBA00022553"/>
    </source>
</evidence>
<evidence type="ECO:0000256" key="1">
    <source>
        <dbReference type="ARBA" id="ARBA00004123"/>
    </source>
</evidence>
<sequence length="674" mass="74283">MAARKLQLEIDKEFKRVAEGIQAFDGIYDKLIGSNNASQKDKLEDSLKKEIKKLQRSRDKIKGWASQNDIKDKKPLMDQRKLIESRMEMFKAVEKEMKTKAYSKEGLSAAAKLDPKEQEKLEMCNFIGDMVDELARQVESQEAEAETLQAGLKKKKGDSGRADRLSELERTVERHKWHSGKLEVLLRSLENGSVDTDTVKDLQEGIKYYVESNQEVDFMEDDTLYDDLNLNEEEEGYGIVGTEMDKVSSQDAASVADETPESEAAITSAGGRSGSVGGEKSAKSKSISEAAPAGTGRRGSTQQMKSPLPALSTLHSSLPSNTAQTKQPQHTDMKPAPLPTIPTGQPLKYASAAAAAAASDRNGVGIAPLPPPPGLASAKQATSEASPNAVASQPVEIIQVAEAAKAAEQAKQPVPAPREEPASKAASAKPSPQVTQAQPLQHLQPAKAAQPPSPDSGIAGILNLNGEVVPEEEEEEESIYHLPSSLTDLLNSFEDSKKRANAEEPVDAALLEASRRAAPVPSDAAKPNHYAPLSPYPYTPAWYPQTPLSVFNDPRLYGRIDTDTLFYLFYYHQNGYASQQQQGPPLAGSQQPQAPVQHSGAESYHQYLSAKALKGQSWRFHKQYQTWFQRHEEPKVISEEFEQGTYRFFDYESTWMNRRKADFKFAYKFLEDDL</sequence>
<keyword evidence="6" id="KW-0597">Phosphoprotein</keyword>
<feature type="region of interest" description="Disordered" evidence="11">
    <location>
        <begin position="408"/>
        <end position="461"/>
    </location>
</feature>
<feature type="domain" description="NOT2/NOT3/NOT5 C-terminal" evidence="13">
    <location>
        <begin position="517"/>
        <end position="577"/>
    </location>
</feature>
<protein>
    <recommendedName>
        <fullName evidence="10">General negative regulator of transcription subunit</fullName>
    </recommendedName>
</protein>
<keyword evidence="8 10" id="KW-0804">Transcription</keyword>
<dbReference type="InterPro" id="IPR040168">
    <property type="entry name" value="Not2/3/5"/>
</dbReference>
<feature type="compositionally biased region" description="Polar residues" evidence="11">
    <location>
        <begin position="379"/>
        <end position="390"/>
    </location>
</feature>
<dbReference type="EMBL" id="NAJL01000083">
    <property type="protein sequence ID" value="TKA22134.1"/>
    <property type="molecule type" value="Genomic_DNA"/>
</dbReference>
<feature type="region of interest" description="Disordered" evidence="11">
    <location>
        <begin position="364"/>
        <end position="390"/>
    </location>
</feature>
<feature type="domain" description="NOT2/NOT3/NOT5 C-terminal" evidence="13">
    <location>
        <begin position="602"/>
        <end position="670"/>
    </location>
</feature>
<comment type="subcellular location">
    <subcellularLocation>
        <location evidence="2 10">Cytoplasm</location>
    </subcellularLocation>
    <subcellularLocation>
        <location evidence="1 10">Nucleus</location>
    </subcellularLocation>
</comment>
<evidence type="ECO:0000256" key="5">
    <source>
        <dbReference type="ARBA" id="ARBA00022491"/>
    </source>
</evidence>
<organism evidence="14 15">
    <name type="scientific">Salinomyces thailandicus</name>
    <dbReference type="NCBI Taxonomy" id="706561"/>
    <lineage>
        <taxon>Eukaryota</taxon>
        <taxon>Fungi</taxon>
        <taxon>Dikarya</taxon>
        <taxon>Ascomycota</taxon>
        <taxon>Pezizomycotina</taxon>
        <taxon>Dothideomycetes</taxon>
        <taxon>Dothideomycetidae</taxon>
        <taxon>Mycosphaerellales</taxon>
        <taxon>Teratosphaeriaceae</taxon>
        <taxon>Salinomyces</taxon>
    </lineage>
</organism>
<feature type="region of interest" description="Disordered" evidence="11">
    <location>
        <begin position="146"/>
        <end position="167"/>
    </location>
</feature>
<dbReference type="InterPro" id="IPR007282">
    <property type="entry name" value="NOT2/3/5_C"/>
</dbReference>
<evidence type="ECO:0000256" key="10">
    <source>
        <dbReference type="PIRNR" id="PIRNR005290"/>
    </source>
</evidence>
<evidence type="ECO:0000259" key="12">
    <source>
        <dbReference type="Pfam" id="PF04065"/>
    </source>
</evidence>
<dbReference type="GO" id="GO:0000289">
    <property type="term" value="P:nuclear-transcribed mRNA poly(A) tail shortening"/>
    <property type="evidence" value="ECO:0007669"/>
    <property type="project" value="UniProtKB-ARBA"/>
</dbReference>
<keyword evidence="4 10" id="KW-0963">Cytoplasm</keyword>
<feature type="compositionally biased region" description="Low complexity" evidence="11">
    <location>
        <begin position="423"/>
        <end position="432"/>
    </location>
</feature>
<evidence type="ECO:0000256" key="7">
    <source>
        <dbReference type="ARBA" id="ARBA00023015"/>
    </source>
</evidence>
<evidence type="ECO:0000256" key="9">
    <source>
        <dbReference type="ARBA" id="ARBA00023242"/>
    </source>
</evidence>
<evidence type="ECO:0000256" key="8">
    <source>
        <dbReference type="ARBA" id="ARBA00023163"/>
    </source>
</evidence>
<feature type="compositionally biased region" description="Low complexity" evidence="11">
    <location>
        <begin position="284"/>
        <end position="293"/>
    </location>
</feature>
<feature type="compositionally biased region" description="Polar residues" evidence="11">
    <location>
        <begin position="580"/>
        <end position="596"/>
    </location>
</feature>
<evidence type="ECO:0000259" key="13">
    <source>
        <dbReference type="Pfam" id="PF04153"/>
    </source>
</evidence>
<feature type="region of interest" description="Disordered" evidence="11">
    <location>
        <begin position="580"/>
        <end position="600"/>
    </location>
</feature>
<keyword evidence="15" id="KW-1185">Reference proteome</keyword>
<accession>A0A4U0TJY6</accession>
<dbReference type="InterPro" id="IPR007207">
    <property type="entry name" value="Not_N"/>
</dbReference>
<dbReference type="Pfam" id="PF04065">
    <property type="entry name" value="Not3"/>
    <property type="match status" value="1"/>
</dbReference>
<evidence type="ECO:0000313" key="14">
    <source>
        <dbReference type="EMBL" id="TKA22134.1"/>
    </source>
</evidence>
<evidence type="ECO:0000256" key="4">
    <source>
        <dbReference type="ARBA" id="ARBA00022490"/>
    </source>
</evidence>
<comment type="caution">
    <text evidence="14">The sequence shown here is derived from an EMBL/GenBank/DDBJ whole genome shotgun (WGS) entry which is preliminary data.</text>
</comment>
<keyword evidence="10" id="KW-0010">Activator</keyword>
<evidence type="ECO:0000256" key="3">
    <source>
        <dbReference type="ARBA" id="ARBA00007682"/>
    </source>
</evidence>
<proteinExistence type="inferred from homology"/>
<feature type="domain" description="CCR4-Not complex component Not N-terminal" evidence="12">
    <location>
        <begin position="3"/>
        <end position="230"/>
    </location>
</feature>
<dbReference type="GO" id="GO:0030015">
    <property type="term" value="C:CCR4-NOT core complex"/>
    <property type="evidence" value="ECO:0007669"/>
    <property type="project" value="UniProtKB-UniRule"/>
</dbReference>
<dbReference type="Gene3D" id="2.30.30.1020">
    <property type="entry name" value="CCR4-NOT complex subunit 2/3/5, C-terminal domain"/>
    <property type="match status" value="1"/>
</dbReference>
<dbReference type="PANTHER" id="PTHR23326">
    <property type="entry name" value="CCR4 NOT-RELATED"/>
    <property type="match status" value="1"/>
</dbReference>
<keyword evidence="5 10" id="KW-0678">Repressor</keyword>
<feature type="compositionally biased region" description="Basic and acidic residues" evidence="11">
    <location>
        <begin position="157"/>
        <end position="167"/>
    </location>
</feature>
<feature type="region of interest" description="Disordered" evidence="11">
    <location>
        <begin position="248"/>
        <end position="341"/>
    </location>
</feature>
<dbReference type="InterPro" id="IPR038635">
    <property type="entry name" value="CCR4-NOT_su2/3/5_C_sf"/>
</dbReference>
<gene>
    <name evidence="14" type="ORF">B0A50_08191</name>
</gene>
<feature type="compositionally biased region" description="Polar residues" evidence="11">
    <location>
        <begin position="313"/>
        <end position="330"/>
    </location>
</feature>
<dbReference type="InterPro" id="IPR012270">
    <property type="entry name" value="CCR4-NOT_su3/5"/>
</dbReference>
<reference evidence="14 15" key="1">
    <citation type="submission" date="2017-03" db="EMBL/GenBank/DDBJ databases">
        <title>Genomes of endolithic fungi from Antarctica.</title>
        <authorList>
            <person name="Coleine C."/>
            <person name="Masonjones S."/>
            <person name="Stajich J.E."/>
        </authorList>
    </citation>
    <scope>NUCLEOTIDE SEQUENCE [LARGE SCALE GENOMIC DNA]</scope>
    <source>
        <strain evidence="14 15">CCFEE 6315</strain>
    </source>
</reference>
<dbReference type="Pfam" id="PF04153">
    <property type="entry name" value="NOT2_3_5_C"/>
    <property type="match status" value="2"/>
</dbReference>
<evidence type="ECO:0000313" key="15">
    <source>
        <dbReference type="Proteomes" id="UP000308549"/>
    </source>
</evidence>